<evidence type="ECO:0000313" key="2">
    <source>
        <dbReference type="EMBL" id="TWV99203.1"/>
    </source>
</evidence>
<protein>
    <submittedName>
        <fullName evidence="2">VOC family protein</fullName>
    </submittedName>
</protein>
<accession>A0A5C6LRE1</accession>
<gene>
    <name evidence="2" type="ORF">FEF09_18220</name>
</gene>
<dbReference type="RefSeq" id="WP_146306438.1">
    <property type="nucleotide sequence ID" value="NZ_VOHS01000018.1"/>
</dbReference>
<evidence type="ECO:0000313" key="3">
    <source>
        <dbReference type="Proteomes" id="UP000318815"/>
    </source>
</evidence>
<dbReference type="Proteomes" id="UP000318815">
    <property type="component" value="Unassembled WGS sequence"/>
</dbReference>
<dbReference type="InterPro" id="IPR029068">
    <property type="entry name" value="Glyas_Bleomycin-R_OHBP_Dase"/>
</dbReference>
<dbReference type="EMBL" id="VOHS01000018">
    <property type="protein sequence ID" value="TWV99203.1"/>
    <property type="molecule type" value="Genomic_DNA"/>
</dbReference>
<dbReference type="PANTHER" id="PTHR33990">
    <property type="entry name" value="PROTEIN YJDN-RELATED"/>
    <property type="match status" value="1"/>
</dbReference>
<dbReference type="InterPro" id="IPR028973">
    <property type="entry name" value="PhnB-like"/>
</dbReference>
<feature type="domain" description="PhnB-like" evidence="1">
    <location>
        <begin position="2"/>
        <end position="116"/>
    </location>
</feature>
<reference evidence="2 3" key="1">
    <citation type="submission" date="2019-08" db="EMBL/GenBank/DDBJ databases">
        <title>Whole genome sequencing of chitin degrading bacteria Chitinophaga pinensis YS16.</title>
        <authorList>
            <person name="Singh R.P."/>
            <person name="Manchanda G."/>
            <person name="Maurya I.K."/>
            <person name="Joshi N.K."/>
            <person name="Srivastava A.K."/>
        </authorList>
    </citation>
    <scope>NUCLEOTIDE SEQUENCE [LARGE SCALE GENOMIC DNA]</scope>
    <source>
        <strain evidence="2 3">YS-16</strain>
    </source>
</reference>
<organism evidence="2 3">
    <name type="scientific">Chitinophaga pinensis</name>
    <dbReference type="NCBI Taxonomy" id="79329"/>
    <lineage>
        <taxon>Bacteria</taxon>
        <taxon>Pseudomonadati</taxon>
        <taxon>Bacteroidota</taxon>
        <taxon>Chitinophagia</taxon>
        <taxon>Chitinophagales</taxon>
        <taxon>Chitinophagaceae</taxon>
        <taxon>Chitinophaga</taxon>
    </lineage>
</organism>
<dbReference type="InterPro" id="IPR009725">
    <property type="entry name" value="3_dmu_93_MTrfase"/>
</dbReference>
<evidence type="ECO:0000259" key="1">
    <source>
        <dbReference type="Pfam" id="PF06983"/>
    </source>
</evidence>
<dbReference type="AlphaFoldDB" id="A0A5C6LRE1"/>
<dbReference type="PANTHER" id="PTHR33990:SF2">
    <property type="entry name" value="PHNB-LIKE DOMAIN-CONTAINING PROTEIN"/>
    <property type="match status" value="1"/>
</dbReference>
<name>A0A5C6LRE1_9BACT</name>
<sequence>MQKITPFLWYNDQAEEAAKLYTSLFKNSSIGKISRYPPGVPGQEGKVMTVEFTLDGQEFIALNGGPHYSFTPAVSMFIQCETQDEVDKLWDALTAGGSIDKCGWCRDKFGLSWQVVPKGLQELMQDKDPGRARRATMAMMQMEKLDIGVLEEAANGN</sequence>
<proteinExistence type="predicted"/>
<dbReference type="CDD" id="cd06588">
    <property type="entry name" value="PhnB_like"/>
    <property type="match status" value="1"/>
</dbReference>
<dbReference type="OrthoDB" id="9806473at2"/>
<dbReference type="Pfam" id="PF06983">
    <property type="entry name" value="3-dmu-9_3-mt"/>
    <property type="match status" value="1"/>
</dbReference>
<dbReference type="PIRSF" id="PIRSF021700">
    <property type="entry name" value="3_dmu_93_MTrfase"/>
    <property type="match status" value="1"/>
</dbReference>
<keyword evidence="3" id="KW-1185">Reference proteome</keyword>
<dbReference type="Gene3D" id="3.10.180.10">
    <property type="entry name" value="2,3-Dihydroxybiphenyl 1,2-Dioxygenase, domain 1"/>
    <property type="match status" value="1"/>
</dbReference>
<comment type="caution">
    <text evidence="2">The sequence shown here is derived from an EMBL/GenBank/DDBJ whole genome shotgun (WGS) entry which is preliminary data.</text>
</comment>
<dbReference type="SUPFAM" id="SSF54593">
    <property type="entry name" value="Glyoxalase/Bleomycin resistance protein/Dihydroxybiphenyl dioxygenase"/>
    <property type="match status" value="1"/>
</dbReference>